<dbReference type="PROSITE" id="PS00079">
    <property type="entry name" value="MULTICOPPER_OXIDASE1"/>
    <property type="match status" value="1"/>
</dbReference>
<comment type="similarity">
    <text evidence="4">Belongs to the multicopper oxidase family.</text>
</comment>
<evidence type="ECO:0000256" key="15">
    <source>
        <dbReference type="ARBA" id="ARBA00023065"/>
    </source>
</evidence>
<dbReference type="Pfam" id="PF07732">
    <property type="entry name" value="Cu-oxidase_3"/>
    <property type="match status" value="3"/>
</dbReference>
<dbReference type="Gene3D" id="2.60.40.420">
    <property type="entry name" value="Cupredoxins - blue copper proteins"/>
    <property type="match status" value="5"/>
</dbReference>
<accession>A0A3B3VGH1</accession>
<keyword evidence="8" id="KW-0812">Transmembrane</keyword>
<evidence type="ECO:0000256" key="11">
    <source>
        <dbReference type="ARBA" id="ARBA00022737"/>
    </source>
</evidence>
<name>A0A3B3VGH1_9TELE</name>
<evidence type="ECO:0000256" key="8">
    <source>
        <dbReference type="ARBA" id="ARBA00022692"/>
    </source>
</evidence>
<proteinExistence type="inferred from homology"/>
<dbReference type="PIRSF" id="PIRSF000354">
    <property type="entry name" value="Factors_V_VIII"/>
    <property type="match status" value="1"/>
</dbReference>
<evidence type="ECO:0000256" key="5">
    <source>
        <dbReference type="ARBA" id="ARBA00013107"/>
    </source>
</evidence>
<feature type="disulfide bond" evidence="19">
    <location>
        <begin position="890"/>
        <end position="916"/>
    </location>
</feature>
<evidence type="ECO:0000256" key="10">
    <source>
        <dbReference type="ARBA" id="ARBA00022729"/>
    </source>
</evidence>
<dbReference type="Pfam" id="PF07731">
    <property type="entry name" value="Cu-oxidase_2"/>
    <property type="match status" value="1"/>
</dbReference>
<comment type="cofactor">
    <cofactor evidence="1">
        <name>Cu cation</name>
        <dbReference type="ChEBI" id="CHEBI:23378"/>
    </cofactor>
</comment>
<evidence type="ECO:0000313" key="21">
    <source>
        <dbReference type="Ensembl" id="ENSPLAP00000024081.1"/>
    </source>
</evidence>
<dbReference type="Ensembl" id="ENSPLAT00000004277.1">
    <property type="protein sequence ID" value="ENSPLAP00000024081.1"/>
    <property type="gene ID" value="ENSPLAG00000010174.1"/>
</dbReference>
<feature type="disulfide bond" evidence="19">
    <location>
        <begin position="121"/>
        <end position="147"/>
    </location>
</feature>
<dbReference type="Proteomes" id="UP000261500">
    <property type="component" value="Unplaced"/>
</dbReference>
<keyword evidence="12" id="KW-0106">Calcium</keyword>
<dbReference type="Pfam" id="PF00754">
    <property type="entry name" value="F5_F8_type_C"/>
    <property type="match status" value="2"/>
</dbReference>
<keyword evidence="18" id="KW-0325">Glycoprotein</keyword>
<feature type="disulfide bond" evidence="19">
    <location>
        <begin position="558"/>
        <end position="639"/>
    </location>
</feature>
<dbReference type="GeneTree" id="ENSGT00940000158556"/>
<sequence>MFCIFPPFLRQDPTYKKVVFREYDETFSRAKTHPPWLGLLGPTLRAEEGETIVVTFRNMAYGAYSIHPHGVAYGKQSEGANYFDNTSQKEKEDDIVQPNGEHVYTWEVTTDVSPLPDDPDCLTYTYISHQNVVQDYNSGLIGALLICKNGVLDESGQQKGIHNEFVFLFGVFDEKQSLYTPSGPSSDDHVKYTINGYTRGSLPGVSLCAHAPVSLHLVGMSSEPEVFSVHMNGQVLTHSGHKVSSVGLISGSSATASLVSAYAGRWLLSSFTTKHMEAGMHGFVDVRKCEEFKEPVRKMTIFQQRHSNEWKYYIAAEEIVWDYSKDIFSLFRDFKLQYLTQSARRIGAKYKKAVYTQYKNESFTEKVENEHRKNELGILGPVIRAQIRDMITIVFKNLASRPYSIYPHGLTVEKSQEGVSYPEGGNQSHAVQPGETRTYVWKVLEENEPLDGDSRCLTRMYHSAVDTTRDIASGLIGPMLICKSQSLDVRNVQLKADKEQHAVFSVFDENKSWYLDENIRRCYDQSKVNKADQDFYKSNVMHTINGYVFESGPDLGFCNGEVPTWHVSSIGAQDYIQTATFYGHSFELNHRTEDILSLYPMTGETIKITMDNIGVWLLASLNTHETTKGMRVKFQDVECYRDFQYEYEDNDNNRVDEFTQWKPPTFEDIEKEKEISKSVPTEPVEIDIYTDMFADELGLRSLRNHSSNSDLEILDLSLFDYDMKYDDSDFAPTVDNASPNVKDTKNKTEFFSNQTTYFIAAEEVEWDYDKSQQNMLETKFTKVVFRGYLDASFSTPDLRGEMDEHLGILGPVIKAEVGQSIMIVFKNNANRPYSLHPNGVFYTKQFEGLSYEDGSKYWYKYDNEVQPNTTYTYIWKISPMVGPTPDESECRTWAYYSGVNPEKDIHTGLIGPLLVCREGTLKNKPLDTREFVLLFMTFDESQSWYHNKNQEPGGTNCLLCLCFFFFYVAINGIIYSLKGLRMYTNQLVRWHLINMGSPKDVHSVYFHGQTFKYVKTKSYRQSVFPLLPGSFATLEMHPSKPGLWQLETEVGMNQKKGMQTLFLVLDNDCYHPMGLESGSVKNDQITASSSRGYWVPDLARLNNQGKYNAWSTDQKGDWIQVNFKRPVVISQVATQGAWQLLQPQYATNFSISYSNDGRKWIFYKGDSREFWKEASQTKRNTFFPPLIGQFIRLHPITWYNAATIRMEFYGCELDGCSVPLGMESGLIKDRCITASSQESRWYYGNWKASLGRLNKQGAINAWRAKVNNDMNQWLQVELPRIKKITGIITQGAKSMMKEMYVSKFALQYSDNGIHWTYYMDSDDVTVKVFDGNTNNNDHVRNYIYPPIFTRFIRVVPKSWSNSITMRLELLGCDFE</sequence>
<dbReference type="InterPro" id="IPR033138">
    <property type="entry name" value="Cu_oxidase_CS"/>
</dbReference>
<evidence type="ECO:0000256" key="9">
    <source>
        <dbReference type="ARBA" id="ARBA00022723"/>
    </source>
</evidence>
<dbReference type="GO" id="GO:0004322">
    <property type="term" value="F:ferroxidase activity"/>
    <property type="evidence" value="ECO:0007669"/>
    <property type="project" value="UniProtKB-EC"/>
</dbReference>
<dbReference type="InterPro" id="IPR011707">
    <property type="entry name" value="Cu-oxidase-like_N"/>
</dbReference>
<keyword evidence="17 19" id="KW-1015">Disulfide bond</keyword>
<dbReference type="PROSITE" id="PS01286">
    <property type="entry name" value="FA58C_2"/>
    <property type="match status" value="1"/>
</dbReference>
<dbReference type="InterPro" id="IPR024715">
    <property type="entry name" value="Factor_5/8-like"/>
</dbReference>
<evidence type="ECO:0000256" key="17">
    <source>
        <dbReference type="ARBA" id="ARBA00023157"/>
    </source>
</evidence>
<evidence type="ECO:0000256" key="18">
    <source>
        <dbReference type="ARBA" id="ARBA00023180"/>
    </source>
</evidence>
<keyword evidence="7" id="KW-0964">Secreted</keyword>
<evidence type="ECO:0000256" key="1">
    <source>
        <dbReference type="ARBA" id="ARBA00001935"/>
    </source>
</evidence>
<evidence type="ECO:0000259" key="20">
    <source>
        <dbReference type="PROSITE" id="PS50022"/>
    </source>
</evidence>
<evidence type="ECO:0000256" key="19">
    <source>
        <dbReference type="PIRSR" id="PIRSR000354-1"/>
    </source>
</evidence>
<dbReference type="GO" id="GO:0006811">
    <property type="term" value="P:monoatomic ion transport"/>
    <property type="evidence" value="ECO:0007669"/>
    <property type="project" value="UniProtKB-KW"/>
</dbReference>
<evidence type="ECO:0000256" key="3">
    <source>
        <dbReference type="ARBA" id="ARBA00004613"/>
    </source>
</evidence>
<dbReference type="CDD" id="cd00057">
    <property type="entry name" value="FA58C"/>
    <property type="match status" value="2"/>
</dbReference>
<dbReference type="SUPFAM" id="SSF49785">
    <property type="entry name" value="Galactose-binding domain-like"/>
    <property type="match status" value="2"/>
</dbReference>
<dbReference type="GO" id="GO:0005576">
    <property type="term" value="C:extracellular region"/>
    <property type="evidence" value="ECO:0007669"/>
    <property type="project" value="UniProtKB-SubCell"/>
</dbReference>
<dbReference type="PROSITE" id="PS50022">
    <property type="entry name" value="FA58C_3"/>
    <property type="match status" value="2"/>
</dbReference>
<dbReference type="InterPro" id="IPR000421">
    <property type="entry name" value="FA58C"/>
</dbReference>
<evidence type="ECO:0000256" key="2">
    <source>
        <dbReference type="ARBA" id="ARBA00004167"/>
    </source>
</evidence>
<dbReference type="InterPro" id="IPR050633">
    <property type="entry name" value="Neuropilin_MCO_CoagFactor"/>
</dbReference>
<keyword evidence="14" id="KW-0560">Oxidoreductase</keyword>
<dbReference type="FunFam" id="2.60.40.420:FF:000002">
    <property type="entry name" value="Hephaestin like 1"/>
    <property type="match status" value="1"/>
</dbReference>
<evidence type="ECO:0000256" key="4">
    <source>
        <dbReference type="ARBA" id="ARBA00010609"/>
    </source>
</evidence>
<feature type="disulfide bond" evidence="19">
    <location>
        <begin position="456"/>
        <end position="482"/>
    </location>
</feature>
<feature type="domain" description="F5/8 type C" evidence="20">
    <location>
        <begin position="1216"/>
        <end position="1372"/>
    </location>
</feature>
<evidence type="ECO:0000256" key="6">
    <source>
        <dbReference type="ARBA" id="ARBA00022448"/>
    </source>
</evidence>
<dbReference type="SMART" id="SM00231">
    <property type="entry name" value="FA58C"/>
    <property type="match status" value="2"/>
</dbReference>
<dbReference type="PANTHER" id="PTHR46806:SF10">
    <property type="entry name" value="COAGULATION FACTOR V"/>
    <property type="match status" value="1"/>
</dbReference>
<evidence type="ECO:0000256" key="12">
    <source>
        <dbReference type="ARBA" id="ARBA00022837"/>
    </source>
</evidence>
<evidence type="ECO:0000256" key="14">
    <source>
        <dbReference type="ARBA" id="ARBA00023002"/>
    </source>
</evidence>
<dbReference type="Gene3D" id="2.60.120.260">
    <property type="entry name" value="Galactose-binding domain-like"/>
    <property type="match status" value="2"/>
</dbReference>
<dbReference type="SUPFAM" id="SSF49503">
    <property type="entry name" value="Cupredoxins"/>
    <property type="match status" value="6"/>
</dbReference>
<evidence type="ECO:0000256" key="7">
    <source>
        <dbReference type="ARBA" id="ARBA00022525"/>
    </source>
</evidence>
<dbReference type="FunFam" id="2.60.40.420:FF:000028">
    <property type="entry name" value="Ceruloplasmin"/>
    <property type="match status" value="2"/>
</dbReference>
<dbReference type="GO" id="GO:0005507">
    <property type="term" value="F:copper ion binding"/>
    <property type="evidence" value="ECO:0007669"/>
    <property type="project" value="InterPro"/>
</dbReference>
<feature type="domain" description="F5/8 type C" evidence="20">
    <location>
        <begin position="1069"/>
        <end position="1211"/>
    </location>
</feature>
<keyword evidence="15" id="KW-0406">Ion transport</keyword>
<dbReference type="InterPro" id="IPR008979">
    <property type="entry name" value="Galactose-bd-like_sf"/>
</dbReference>
<dbReference type="GO" id="GO:0038023">
    <property type="term" value="F:signaling receptor activity"/>
    <property type="evidence" value="ECO:0007669"/>
    <property type="project" value="TreeGrafter"/>
</dbReference>
<feature type="disulfide bond" evidence="19">
    <location>
        <begin position="1069"/>
        <end position="1211"/>
    </location>
</feature>
<keyword evidence="16" id="KW-0472">Membrane</keyword>
<reference evidence="21" key="1">
    <citation type="submission" date="2025-08" db="UniProtKB">
        <authorList>
            <consortium name="Ensembl"/>
        </authorList>
    </citation>
    <scope>IDENTIFICATION</scope>
</reference>
<keyword evidence="10" id="KW-0732">Signal</keyword>
<feature type="disulfide bond" evidence="19">
    <location>
        <begin position="208"/>
        <end position="289"/>
    </location>
</feature>
<keyword evidence="13" id="KW-1133">Transmembrane helix</keyword>
<keyword evidence="22" id="KW-1185">Reference proteome</keyword>
<keyword evidence="6" id="KW-0813">Transport</keyword>
<dbReference type="PANTHER" id="PTHR46806">
    <property type="entry name" value="F5/8 TYPE C DOMAIN-CONTAINING PROTEIN"/>
    <property type="match status" value="1"/>
</dbReference>
<evidence type="ECO:0000256" key="16">
    <source>
        <dbReference type="ARBA" id="ARBA00023136"/>
    </source>
</evidence>
<dbReference type="GO" id="GO:0005886">
    <property type="term" value="C:plasma membrane"/>
    <property type="evidence" value="ECO:0007669"/>
    <property type="project" value="TreeGrafter"/>
</dbReference>
<evidence type="ECO:0000256" key="13">
    <source>
        <dbReference type="ARBA" id="ARBA00022989"/>
    </source>
</evidence>
<dbReference type="InterPro" id="IPR008972">
    <property type="entry name" value="Cupredoxin"/>
</dbReference>
<dbReference type="InterPro" id="IPR011706">
    <property type="entry name" value="Cu-oxidase_C"/>
</dbReference>
<dbReference type="FunFam" id="2.60.120.260:FF:000002">
    <property type="entry name" value="Coagulation factor VIII"/>
    <property type="match status" value="2"/>
</dbReference>
<dbReference type="EC" id="1.16.3.1" evidence="5"/>
<dbReference type="PROSITE" id="PS01285">
    <property type="entry name" value="FA58C_1"/>
    <property type="match status" value="2"/>
</dbReference>
<protein>
    <recommendedName>
        <fullName evidence="5">ferroxidase</fullName>
        <ecNumber evidence="5">1.16.3.1</ecNumber>
    </recommendedName>
</protein>
<comment type="subcellular location">
    <subcellularLocation>
        <location evidence="2">Membrane</location>
        <topology evidence="2">Single-pass membrane protein</topology>
    </subcellularLocation>
    <subcellularLocation>
        <location evidence="3">Secreted</location>
    </subcellularLocation>
</comment>
<keyword evidence="11" id="KW-0677">Repeat</keyword>
<organism evidence="21 22">
    <name type="scientific">Poecilia latipinna</name>
    <name type="common">sailfin molly</name>
    <dbReference type="NCBI Taxonomy" id="48699"/>
    <lineage>
        <taxon>Eukaryota</taxon>
        <taxon>Metazoa</taxon>
        <taxon>Chordata</taxon>
        <taxon>Craniata</taxon>
        <taxon>Vertebrata</taxon>
        <taxon>Euteleostomi</taxon>
        <taxon>Actinopterygii</taxon>
        <taxon>Neopterygii</taxon>
        <taxon>Teleostei</taxon>
        <taxon>Neoteleostei</taxon>
        <taxon>Acanthomorphata</taxon>
        <taxon>Ovalentaria</taxon>
        <taxon>Atherinomorphae</taxon>
        <taxon>Cyprinodontiformes</taxon>
        <taxon>Poeciliidae</taxon>
        <taxon>Poeciliinae</taxon>
        <taxon>Poecilia</taxon>
    </lineage>
</organism>
<reference evidence="21" key="2">
    <citation type="submission" date="2025-09" db="UniProtKB">
        <authorList>
            <consortium name="Ensembl"/>
        </authorList>
    </citation>
    <scope>IDENTIFICATION</scope>
</reference>
<keyword evidence="9" id="KW-0479">Metal-binding</keyword>
<evidence type="ECO:0000313" key="22">
    <source>
        <dbReference type="Proteomes" id="UP000261500"/>
    </source>
</evidence>